<evidence type="ECO:0008006" key="3">
    <source>
        <dbReference type="Google" id="ProtNLM"/>
    </source>
</evidence>
<dbReference type="Proteomes" id="UP001439008">
    <property type="component" value="Unassembled WGS sequence"/>
</dbReference>
<protein>
    <recommendedName>
        <fullName evidence="3">Maturase K</fullName>
    </recommendedName>
</protein>
<evidence type="ECO:0000313" key="1">
    <source>
        <dbReference type="EMBL" id="MES1920919.1"/>
    </source>
</evidence>
<proteinExistence type="predicted"/>
<dbReference type="EMBL" id="JBDODL010000956">
    <property type="protein sequence ID" value="MES1920919.1"/>
    <property type="molecule type" value="Genomic_DNA"/>
</dbReference>
<evidence type="ECO:0000313" key="2">
    <source>
        <dbReference type="Proteomes" id="UP001439008"/>
    </source>
</evidence>
<accession>A0ABV2AN33</accession>
<organism evidence="1 2">
    <name type="scientific">Bonamia ostreae</name>
    <dbReference type="NCBI Taxonomy" id="126728"/>
    <lineage>
        <taxon>Eukaryota</taxon>
        <taxon>Sar</taxon>
        <taxon>Rhizaria</taxon>
        <taxon>Endomyxa</taxon>
        <taxon>Ascetosporea</taxon>
        <taxon>Haplosporida</taxon>
        <taxon>Bonamia</taxon>
    </lineage>
</organism>
<keyword evidence="2" id="KW-1185">Reference proteome</keyword>
<sequence length="104" mass="12438">MFLFVARQIMSDYRNNLFIIFLRFHKFQGLRKSDFLARYIFVGMADDLFSNDYPFYKHSNLPGTTNPPNSDFFVSKRRFCQIKKELAKNQNTIIQLPFVRLITD</sequence>
<gene>
    <name evidence="1" type="ORF">MHBO_002528</name>
</gene>
<comment type="caution">
    <text evidence="1">The sequence shown here is derived from an EMBL/GenBank/DDBJ whole genome shotgun (WGS) entry which is preliminary data.</text>
</comment>
<name>A0ABV2AN33_9EUKA</name>
<feature type="non-terminal residue" evidence="1">
    <location>
        <position position="104"/>
    </location>
</feature>
<reference evidence="1 2" key="1">
    <citation type="journal article" date="2024" name="BMC Biol.">
        <title>Comparative genomics of Ascetosporea gives new insight into the evolutionary basis for animal parasitism in Rhizaria.</title>
        <authorList>
            <person name="Hiltunen Thoren M."/>
            <person name="Onut-Brannstrom I."/>
            <person name="Alfjorden A."/>
            <person name="Peckova H."/>
            <person name="Swords F."/>
            <person name="Hooper C."/>
            <person name="Holzer A.S."/>
            <person name="Bass D."/>
            <person name="Burki F."/>
        </authorList>
    </citation>
    <scope>NUCLEOTIDE SEQUENCE [LARGE SCALE GENOMIC DNA]</scope>
    <source>
        <strain evidence="1">20-A016</strain>
    </source>
</reference>